<accession>A0A125SL25</accession>
<reference evidence="1" key="1">
    <citation type="submission" date="2015-09" db="EMBL/GenBank/DDBJ databases">
        <authorList>
            <person name="Jackson K.R."/>
            <person name="Lunt B.L."/>
            <person name="Fisher J.N.B."/>
            <person name="Gardner A.V."/>
            <person name="Bailey M.E."/>
            <person name="Deus L.M."/>
            <person name="Earl A.S."/>
            <person name="Gibby P.D."/>
            <person name="Hartmann K.A."/>
            <person name="Liu J.E."/>
            <person name="Manci A.M."/>
            <person name="Nielsen D.A."/>
            <person name="Solomon M.B."/>
            <person name="Breakwell D.P."/>
            <person name="Burnett S.H."/>
            <person name="Grose J.H."/>
        </authorList>
    </citation>
    <scope>NUCLEOTIDE SEQUENCE</scope>
    <source>
        <strain evidence="1">ISBN3-Nov-94-8</strain>
    </source>
</reference>
<organism evidence="1">
    <name type="scientific">Leptolyngbya sp. ISBN3-Nov-94-8</name>
    <dbReference type="NCBI Taxonomy" id="1798139"/>
    <lineage>
        <taxon>Bacteria</taxon>
        <taxon>Bacillati</taxon>
        <taxon>Cyanobacteriota</taxon>
        <taxon>Cyanophyceae</taxon>
        <taxon>Leptolyngbyales</taxon>
        <taxon>Leptolyngbyaceae</taxon>
        <taxon>Leptolyngbya group</taxon>
        <taxon>Leptolyngbya</taxon>
    </lineage>
</organism>
<dbReference type="EMBL" id="KT727016">
    <property type="protein sequence ID" value="AMH40426.1"/>
    <property type="molecule type" value="Genomic_DNA"/>
</dbReference>
<dbReference type="SUPFAM" id="SSF51905">
    <property type="entry name" value="FAD/NAD(P)-binding domain"/>
    <property type="match status" value="1"/>
</dbReference>
<dbReference type="InterPro" id="IPR036188">
    <property type="entry name" value="FAD/NAD-bd_sf"/>
</dbReference>
<name>A0A125SL25_9CYAN</name>
<evidence type="ECO:0000313" key="1">
    <source>
        <dbReference type="EMBL" id="AMH40426.1"/>
    </source>
</evidence>
<proteinExistence type="predicted"/>
<dbReference type="Gene3D" id="3.50.50.60">
    <property type="entry name" value="FAD/NAD(P)-binding domain"/>
    <property type="match status" value="1"/>
</dbReference>
<protein>
    <submittedName>
        <fullName evidence="1">FAD-dependent halogenase</fullName>
    </submittedName>
</protein>
<gene>
    <name evidence="1" type="primary">phmJ</name>
</gene>
<sequence length="634" mass="73616">MADVVVVGFGFSAIPLIRELISTGIDFRIISADGNSVWDRLNKSGRLDFDLVSSYLTSFYSFDLVDEFQRDHYPCATQYYEMHQKWQKHYGERVIRDIVTRVDNFADHSVVYTQSGTTINARHVVFATGFSRAIFSHLTTTDYNAPNKTFVFDTMGDSANLMISHLIPHDAKVIIRTNGFHPRDKVVPAFETTHTLDQLEFQNFRYFSNRHYADIVYGATAGTGIPILIGDQFPVSLRDDSWNTSESRPASGAVAIKYWPIDEYCRNFSDNLPDAFSKGYFLNDICMWLHTGRAIVVPKDTPIDFEKKTITYAGIERAFDHYIKGDTEAPRLPTIMVDGADPYQYQYRDNFMGVIPKTLNNIYMLGYTRPYSGGLANIIEMQGLFIHKLVTQPGFHYHIHRNLDARIASYNKHYFGDSEPRRHDHLVYYGFYNDDVARLLGIDYKPQDCKSIQDLMFYYAFPNNAFKYRLRGEYAVTGVDRLIGKVNRQFKNFIVSFAYLLQCSIKEPDKRPAWLHTVKRHFFNDMRHKEPYRPFLEEYIQVYRQFKQVHIEPIEDPQWNALVANACQTRDEAMSQISSPLNHQMDEDIASEIQLIQSWLDDNQELDQLRFDPTRASIFASMVEPPDYEMSFLD</sequence>
<dbReference type="AlphaFoldDB" id="A0A125SL25"/>